<evidence type="ECO:0000256" key="1">
    <source>
        <dbReference type="ARBA" id="ARBA00004429"/>
    </source>
</evidence>
<evidence type="ECO:0000259" key="10">
    <source>
        <dbReference type="Pfam" id="PF04290"/>
    </source>
</evidence>
<keyword evidence="2 9" id="KW-0813">Transport</keyword>
<protein>
    <recommendedName>
        <fullName evidence="9">TRAP transporter small permease protein</fullName>
    </recommendedName>
</protein>
<feature type="transmembrane region" description="Helical" evidence="9">
    <location>
        <begin position="149"/>
        <end position="170"/>
    </location>
</feature>
<dbReference type="InterPro" id="IPR055348">
    <property type="entry name" value="DctQ"/>
</dbReference>
<accession>A0ABT2YV46</accession>
<comment type="similarity">
    <text evidence="8 9">Belongs to the TRAP transporter small permease family.</text>
</comment>
<dbReference type="Proteomes" id="UP001209713">
    <property type="component" value="Unassembled WGS sequence"/>
</dbReference>
<keyword evidence="6 9" id="KW-1133">Transmembrane helix</keyword>
<evidence type="ECO:0000256" key="9">
    <source>
        <dbReference type="RuleBase" id="RU369079"/>
    </source>
</evidence>
<dbReference type="Pfam" id="PF04290">
    <property type="entry name" value="DctQ"/>
    <property type="match status" value="1"/>
</dbReference>
<evidence type="ECO:0000256" key="5">
    <source>
        <dbReference type="ARBA" id="ARBA00022692"/>
    </source>
</evidence>
<keyword evidence="5 9" id="KW-0812">Transmembrane</keyword>
<dbReference type="InterPro" id="IPR007387">
    <property type="entry name" value="TRAP_DctQ"/>
</dbReference>
<evidence type="ECO:0000256" key="4">
    <source>
        <dbReference type="ARBA" id="ARBA00022519"/>
    </source>
</evidence>
<dbReference type="EMBL" id="JAOVZB010000006">
    <property type="protein sequence ID" value="MCV2403756.1"/>
    <property type="molecule type" value="Genomic_DNA"/>
</dbReference>
<evidence type="ECO:0000313" key="11">
    <source>
        <dbReference type="EMBL" id="MCV2403756.1"/>
    </source>
</evidence>
<keyword evidence="3" id="KW-1003">Cell membrane</keyword>
<feature type="domain" description="Tripartite ATP-independent periplasmic transporters DctQ component" evidence="10">
    <location>
        <begin position="46"/>
        <end position="174"/>
    </location>
</feature>
<gene>
    <name evidence="11" type="ORF">OFY17_12855</name>
</gene>
<comment type="function">
    <text evidence="9">Part of the tripartite ATP-independent periplasmic (TRAP) transport system.</text>
</comment>
<feature type="transmembrane region" description="Helical" evidence="9">
    <location>
        <begin position="39"/>
        <end position="58"/>
    </location>
</feature>
<keyword evidence="7 9" id="KW-0472">Membrane</keyword>
<sequence length="191" mass="22036">MITQQETQQADPNGLPPLDLIDENQVEEKFKFNFYDLPAMLFFWVLVIIVFLQFFTRYVLNDSLGWTEEIARFLLVLVGFIGSVTAVRKGSHIFLEFLYRYTTASVTKLLVLFSDLASASFYGFCAYLSFQVAQRMGQSLVSIPMPKSYLYWTIGICFVLMACHSALWLFRHLQLKNDELVNQVNSQVLPD</sequence>
<evidence type="ECO:0000256" key="8">
    <source>
        <dbReference type="ARBA" id="ARBA00038436"/>
    </source>
</evidence>
<proteinExistence type="inferred from homology"/>
<feature type="transmembrane region" description="Helical" evidence="9">
    <location>
        <begin position="109"/>
        <end position="129"/>
    </location>
</feature>
<evidence type="ECO:0000256" key="7">
    <source>
        <dbReference type="ARBA" id="ARBA00023136"/>
    </source>
</evidence>
<reference evidence="11 12" key="1">
    <citation type="submission" date="2022-10" db="EMBL/GenBank/DDBJ databases">
        <title>Marinomonas transparenta sp. nov. and Marinomonas sargassi sp. nov., isolated from marine alga (Sargassum natans (L.) Gaillon).</title>
        <authorList>
            <person name="Wang Y."/>
        </authorList>
    </citation>
    <scope>NUCLEOTIDE SEQUENCE [LARGE SCALE GENOMIC DNA]</scope>
    <source>
        <strain evidence="11 12">C2222</strain>
    </source>
</reference>
<keyword evidence="4 9" id="KW-0997">Cell inner membrane</keyword>
<evidence type="ECO:0000256" key="6">
    <source>
        <dbReference type="ARBA" id="ARBA00022989"/>
    </source>
</evidence>
<dbReference type="RefSeq" id="WP_263531139.1">
    <property type="nucleotide sequence ID" value="NZ_JAOVZB010000006.1"/>
</dbReference>
<name>A0ABT2YV46_9GAMM</name>
<dbReference type="PANTHER" id="PTHR35011:SF11">
    <property type="entry name" value="TRAP TRANSPORTER SMALL PERMEASE PROTEIN"/>
    <property type="match status" value="1"/>
</dbReference>
<dbReference type="PANTHER" id="PTHR35011">
    <property type="entry name" value="2,3-DIKETO-L-GULONATE TRAP TRANSPORTER SMALL PERMEASE PROTEIN YIAM"/>
    <property type="match status" value="1"/>
</dbReference>
<organism evidence="11 12">
    <name type="scientific">Marinomonas sargassi</name>
    <dbReference type="NCBI Taxonomy" id="2984494"/>
    <lineage>
        <taxon>Bacteria</taxon>
        <taxon>Pseudomonadati</taxon>
        <taxon>Pseudomonadota</taxon>
        <taxon>Gammaproteobacteria</taxon>
        <taxon>Oceanospirillales</taxon>
        <taxon>Oceanospirillaceae</taxon>
        <taxon>Marinomonas</taxon>
    </lineage>
</organism>
<evidence type="ECO:0000313" key="12">
    <source>
        <dbReference type="Proteomes" id="UP001209713"/>
    </source>
</evidence>
<evidence type="ECO:0000256" key="3">
    <source>
        <dbReference type="ARBA" id="ARBA00022475"/>
    </source>
</evidence>
<keyword evidence="12" id="KW-1185">Reference proteome</keyword>
<comment type="subcellular location">
    <subcellularLocation>
        <location evidence="1 9">Cell inner membrane</location>
        <topology evidence="1 9">Multi-pass membrane protein</topology>
    </subcellularLocation>
</comment>
<comment type="subunit">
    <text evidence="9">The complex comprises the extracytoplasmic solute receptor protein and the two transmembrane proteins.</text>
</comment>
<feature type="transmembrane region" description="Helical" evidence="9">
    <location>
        <begin position="70"/>
        <end position="88"/>
    </location>
</feature>
<evidence type="ECO:0000256" key="2">
    <source>
        <dbReference type="ARBA" id="ARBA00022448"/>
    </source>
</evidence>
<comment type="caution">
    <text evidence="11">The sequence shown here is derived from an EMBL/GenBank/DDBJ whole genome shotgun (WGS) entry which is preliminary data.</text>
</comment>